<dbReference type="InterPro" id="IPR050366">
    <property type="entry name" value="BP-dependent_transpt_permease"/>
</dbReference>
<dbReference type="GO" id="GO:0015031">
    <property type="term" value="P:protein transport"/>
    <property type="evidence" value="ECO:0007669"/>
    <property type="project" value="UniProtKB-KW"/>
</dbReference>
<dbReference type="InterPro" id="IPR025966">
    <property type="entry name" value="OppC_N"/>
</dbReference>
<dbReference type="EMBL" id="FPKU01000002">
    <property type="protein sequence ID" value="SFZ85469.1"/>
    <property type="molecule type" value="Genomic_DNA"/>
</dbReference>
<organism evidence="11 12">
    <name type="scientific">Devosia enhydra</name>
    <dbReference type="NCBI Taxonomy" id="665118"/>
    <lineage>
        <taxon>Bacteria</taxon>
        <taxon>Pseudomonadati</taxon>
        <taxon>Pseudomonadota</taxon>
        <taxon>Alphaproteobacteria</taxon>
        <taxon>Hyphomicrobiales</taxon>
        <taxon>Devosiaceae</taxon>
        <taxon>Devosia</taxon>
    </lineage>
</organism>
<feature type="transmembrane region" description="Helical" evidence="9">
    <location>
        <begin position="57"/>
        <end position="78"/>
    </location>
</feature>
<dbReference type="GO" id="GO:0015833">
    <property type="term" value="P:peptide transport"/>
    <property type="evidence" value="ECO:0007669"/>
    <property type="project" value="UniProtKB-KW"/>
</dbReference>
<dbReference type="PROSITE" id="PS50928">
    <property type="entry name" value="ABC_TM1"/>
    <property type="match status" value="1"/>
</dbReference>
<proteinExistence type="inferred from homology"/>
<dbReference type="Pfam" id="PF00528">
    <property type="entry name" value="BPD_transp_1"/>
    <property type="match status" value="1"/>
</dbReference>
<feature type="transmembrane region" description="Helical" evidence="9">
    <location>
        <begin position="288"/>
        <end position="309"/>
    </location>
</feature>
<keyword evidence="3" id="KW-1003">Cell membrane</keyword>
<comment type="similarity">
    <text evidence="9">Belongs to the binding-protein-dependent transport system permease family.</text>
</comment>
<dbReference type="RefSeq" id="WP_072343743.1">
    <property type="nucleotide sequence ID" value="NZ_FPKU01000002.1"/>
</dbReference>
<evidence type="ECO:0000256" key="7">
    <source>
        <dbReference type="ARBA" id="ARBA00022989"/>
    </source>
</evidence>
<keyword evidence="7 9" id="KW-1133">Transmembrane helix</keyword>
<feature type="domain" description="ABC transmembrane type-1" evidence="10">
    <location>
        <begin position="118"/>
        <end position="309"/>
    </location>
</feature>
<evidence type="ECO:0000259" key="10">
    <source>
        <dbReference type="PROSITE" id="PS50928"/>
    </source>
</evidence>
<reference evidence="11 12" key="1">
    <citation type="submission" date="2016-11" db="EMBL/GenBank/DDBJ databases">
        <authorList>
            <person name="Jaros S."/>
            <person name="Januszkiewicz K."/>
            <person name="Wedrychowicz H."/>
        </authorList>
    </citation>
    <scope>NUCLEOTIDE SEQUENCE [LARGE SCALE GENOMIC DNA]</scope>
    <source>
        <strain evidence="11 12">ATCC 23634</strain>
    </source>
</reference>
<dbReference type="GO" id="GO:0055085">
    <property type="term" value="P:transmembrane transport"/>
    <property type="evidence" value="ECO:0007669"/>
    <property type="project" value="InterPro"/>
</dbReference>
<keyword evidence="8 9" id="KW-0472">Membrane</keyword>
<evidence type="ECO:0000313" key="11">
    <source>
        <dbReference type="EMBL" id="SFZ85469.1"/>
    </source>
</evidence>
<name>A0A1K2HZA7_9HYPH</name>
<dbReference type="OrthoDB" id="9805884at2"/>
<keyword evidence="12" id="KW-1185">Reference proteome</keyword>
<keyword evidence="4 9" id="KW-0812">Transmembrane</keyword>
<evidence type="ECO:0000256" key="9">
    <source>
        <dbReference type="RuleBase" id="RU363032"/>
    </source>
</evidence>
<evidence type="ECO:0000256" key="6">
    <source>
        <dbReference type="ARBA" id="ARBA00022927"/>
    </source>
</evidence>
<dbReference type="InterPro" id="IPR035906">
    <property type="entry name" value="MetI-like_sf"/>
</dbReference>
<dbReference type="InterPro" id="IPR000515">
    <property type="entry name" value="MetI-like"/>
</dbReference>
<evidence type="ECO:0000256" key="8">
    <source>
        <dbReference type="ARBA" id="ARBA00023136"/>
    </source>
</evidence>
<feature type="transmembrane region" description="Helical" evidence="9">
    <location>
        <begin position="120"/>
        <end position="145"/>
    </location>
</feature>
<dbReference type="Proteomes" id="UP000183447">
    <property type="component" value="Unassembled WGS sequence"/>
</dbReference>
<keyword evidence="5" id="KW-0571">Peptide transport</keyword>
<evidence type="ECO:0000256" key="5">
    <source>
        <dbReference type="ARBA" id="ARBA00022856"/>
    </source>
</evidence>
<evidence type="ECO:0000256" key="3">
    <source>
        <dbReference type="ARBA" id="ARBA00022475"/>
    </source>
</evidence>
<dbReference type="Gene3D" id="1.10.3720.10">
    <property type="entry name" value="MetI-like"/>
    <property type="match status" value="1"/>
</dbReference>
<gene>
    <name evidence="11" type="ORF">SAMN02983003_2634</name>
</gene>
<feature type="transmembrane region" description="Helical" evidence="9">
    <location>
        <begin position="182"/>
        <end position="200"/>
    </location>
</feature>
<evidence type="ECO:0000256" key="2">
    <source>
        <dbReference type="ARBA" id="ARBA00022448"/>
    </source>
</evidence>
<dbReference type="PANTHER" id="PTHR43386:SF1">
    <property type="entry name" value="D,D-DIPEPTIDE TRANSPORT SYSTEM PERMEASE PROTEIN DDPC-RELATED"/>
    <property type="match status" value="1"/>
</dbReference>
<dbReference type="PANTHER" id="PTHR43386">
    <property type="entry name" value="OLIGOPEPTIDE TRANSPORT SYSTEM PERMEASE PROTEIN APPC"/>
    <property type="match status" value="1"/>
</dbReference>
<keyword evidence="2 9" id="KW-0813">Transport</keyword>
<evidence type="ECO:0000313" key="12">
    <source>
        <dbReference type="Proteomes" id="UP000183447"/>
    </source>
</evidence>
<keyword evidence="6" id="KW-0653">Protein transport</keyword>
<dbReference type="STRING" id="665118.SAMN02983003_2634"/>
<protein>
    <submittedName>
        <fullName evidence="11">Peptide/nickel transport system permease protein</fullName>
    </submittedName>
</protein>
<comment type="subcellular location">
    <subcellularLocation>
        <location evidence="1 9">Cell membrane</location>
        <topology evidence="1 9">Multi-pass membrane protein</topology>
    </subcellularLocation>
</comment>
<evidence type="ECO:0000256" key="4">
    <source>
        <dbReference type="ARBA" id="ARBA00022692"/>
    </source>
</evidence>
<dbReference type="CDD" id="cd06261">
    <property type="entry name" value="TM_PBP2"/>
    <property type="match status" value="1"/>
</dbReference>
<accession>A0A1K2HZA7</accession>
<dbReference type="GO" id="GO:0005886">
    <property type="term" value="C:plasma membrane"/>
    <property type="evidence" value="ECO:0007669"/>
    <property type="project" value="UniProtKB-SubCell"/>
</dbReference>
<dbReference type="AlphaFoldDB" id="A0A1K2HZA7"/>
<dbReference type="SUPFAM" id="SSF161098">
    <property type="entry name" value="MetI-like"/>
    <property type="match status" value="1"/>
</dbReference>
<dbReference type="Pfam" id="PF12911">
    <property type="entry name" value="OppC_N"/>
    <property type="match status" value="1"/>
</dbReference>
<feature type="transmembrane region" description="Helical" evidence="9">
    <location>
        <begin position="239"/>
        <end position="268"/>
    </location>
</feature>
<feature type="transmembrane region" description="Helical" evidence="9">
    <location>
        <begin position="157"/>
        <end position="176"/>
    </location>
</feature>
<sequence>MSINQTPTDQTRIHTPAPRRRTRLDAQFDRIRAREEAGLARSGSGSRAVRKFLNNRLAVFGLVVFSIILLASILAPILTPYDPNRINLRAILQPPSWEHWFGTDRTGRDLFARVLYGGRISILVGLGSALLAAIIGVLIGVYSGYVGGWLDALAMRVSEIVMAFPQIILVLLLVSILGQSLVNLMLIFTLTGWAGIYRMARARMLSIREEEYVLALRSFGLSRPLIAYKHMLPNALGPIMVNITLSTAAFILQEAGLSFLGLGVPLSIPTWGNILNVAQDIRVLQTAWWIWLPVGAVISLFVLSVNFIGDGLRDATDPSQQG</sequence>
<evidence type="ECO:0000256" key="1">
    <source>
        <dbReference type="ARBA" id="ARBA00004651"/>
    </source>
</evidence>